<evidence type="ECO:0000313" key="3">
    <source>
        <dbReference type="Proteomes" id="UP000617531"/>
    </source>
</evidence>
<accession>A0A8J3GT19</accession>
<gene>
    <name evidence="2" type="ORF">GCM10011600_29150</name>
</gene>
<protein>
    <submittedName>
        <fullName evidence="2">Uncharacterized protein</fullName>
    </submittedName>
</protein>
<name>A0A8J3GT19_9MICO</name>
<keyword evidence="3" id="KW-1185">Reference proteome</keyword>
<evidence type="ECO:0000313" key="2">
    <source>
        <dbReference type="EMBL" id="GHF26305.1"/>
    </source>
</evidence>
<evidence type="ECO:0000256" key="1">
    <source>
        <dbReference type="SAM" id="SignalP"/>
    </source>
</evidence>
<organism evidence="2 3">
    <name type="scientific">Pseudolysinimonas yzui</name>
    <dbReference type="NCBI Taxonomy" id="2708254"/>
    <lineage>
        <taxon>Bacteria</taxon>
        <taxon>Bacillati</taxon>
        <taxon>Actinomycetota</taxon>
        <taxon>Actinomycetes</taxon>
        <taxon>Micrococcales</taxon>
        <taxon>Microbacteriaceae</taxon>
        <taxon>Pseudolysinimonas</taxon>
    </lineage>
</organism>
<dbReference type="Proteomes" id="UP000617531">
    <property type="component" value="Unassembled WGS sequence"/>
</dbReference>
<proteinExistence type="predicted"/>
<comment type="caution">
    <text evidence="2">The sequence shown here is derived from an EMBL/GenBank/DDBJ whole genome shotgun (WGS) entry which is preliminary data.</text>
</comment>
<dbReference type="PROSITE" id="PS51257">
    <property type="entry name" value="PROKAR_LIPOPROTEIN"/>
    <property type="match status" value="1"/>
</dbReference>
<reference evidence="2" key="1">
    <citation type="journal article" date="2014" name="Int. J. Syst. Evol. Microbiol.">
        <title>Complete genome sequence of Corynebacterium casei LMG S-19264T (=DSM 44701T), isolated from a smear-ripened cheese.</title>
        <authorList>
            <consortium name="US DOE Joint Genome Institute (JGI-PGF)"/>
            <person name="Walter F."/>
            <person name="Albersmeier A."/>
            <person name="Kalinowski J."/>
            <person name="Ruckert C."/>
        </authorList>
    </citation>
    <scope>NUCLEOTIDE SEQUENCE</scope>
    <source>
        <strain evidence="2">CGMCC 1.16548</strain>
    </source>
</reference>
<dbReference type="RefSeq" id="WP_191284274.1">
    <property type="nucleotide sequence ID" value="NZ_BNAI01000011.1"/>
</dbReference>
<dbReference type="AlphaFoldDB" id="A0A8J3GT19"/>
<feature type="signal peptide" evidence="1">
    <location>
        <begin position="1"/>
        <end position="24"/>
    </location>
</feature>
<sequence length="209" mass="22320">MRPARALILLAAPVLLLAACATPADPGAGDVVPGGPGEPQPIAAPGEVIGQGTVLQLDGEDAQFCLGPVMESYPPQCSGPVIVGWEWPDDGMYESANGVTWGTYALTGTWDGVEFTPTQPAIPLALYDPMMEEPDPRHDPENAGDNSEDLLLRVQDELSAWTDVIVLSSYTENGYLWADVTYDDGTIQSYLDEVYGPDVVIVQSALRDL</sequence>
<feature type="chain" id="PRO_5038657852" evidence="1">
    <location>
        <begin position="25"/>
        <end position="209"/>
    </location>
</feature>
<keyword evidence="1" id="KW-0732">Signal</keyword>
<dbReference type="EMBL" id="BNAI01000011">
    <property type="protein sequence ID" value="GHF26305.1"/>
    <property type="molecule type" value="Genomic_DNA"/>
</dbReference>
<reference evidence="2" key="2">
    <citation type="submission" date="2020-09" db="EMBL/GenBank/DDBJ databases">
        <authorList>
            <person name="Sun Q."/>
            <person name="Zhou Y."/>
        </authorList>
    </citation>
    <scope>NUCLEOTIDE SEQUENCE</scope>
    <source>
        <strain evidence="2">CGMCC 1.16548</strain>
    </source>
</reference>